<evidence type="ECO:0000256" key="2">
    <source>
        <dbReference type="PROSITE-ProRule" id="PRU00335"/>
    </source>
</evidence>
<dbReference type="EMBL" id="PYLS01000001">
    <property type="protein sequence ID" value="PST84940.1"/>
    <property type="molecule type" value="Genomic_DNA"/>
</dbReference>
<dbReference type="InterPro" id="IPR036271">
    <property type="entry name" value="Tet_transcr_reg_TetR-rel_C_sf"/>
</dbReference>
<dbReference type="AlphaFoldDB" id="A0A2T3HR51"/>
<dbReference type="PANTHER" id="PTHR30055">
    <property type="entry name" value="HTH-TYPE TRANSCRIPTIONAL REGULATOR RUTR"/>
    <property type="match status" value="1"/>
</dbReference>
<feature type="transmembrane region" description="Helical" evidence="3">
    <location>
        <begin position="145"/>
        <end position="163"/>
    </location>
</feature>
<dbReference type="GO" id="GO:0003700">
    <property type="term" value="F:DNA-binding transcription factor activity"/>
    <property type="evidence" value="ECO:0007669"/>
    <property type="project" value="TreeGrafter"/>
</dbReference>
<dbReference type="SUPFAM" id="SSF46689">
    <property type="entry name" value="Homeodomain-like"/>
    <property type="match status" value="1"/>
</dbReference>
<evidence type="ECO:0000313" key="6">
    <source>
        <dbReference type="Proteomes" id="UP000240912"/>
    </source>
</evidence>
<comment type="caution">
    <text evidence="5">The sequence shown here is derived from an EMBL/GenBank/DDBJ whole genome shotgun (WGS) entry which is preliminary data.</text>
</comment>
<evidence type="ECO:0000313" key="5">
    <source>
        <dbReference type="EMBL" id="PST84940.1"/>
    </source>
</evidence>
<keyword evidence="3" id="KW-0812">Transmembrane</keyword>
<organism evidence="5 6">
    <name type="scientific">Pedobacter yulinensis</name>
    <dbReference type="NCBI Taxonomy" id="2126353"/>
    <lineage>
        <taxon>Bacteria</taxon>
        <taxon>Pseudomonadati</taxon>
        <taxon>Bacteroidota</taxon>
        <taxon>Sphingobacteriia</taxon>
        <taxon>Sphingobacteriales</taxon>
        <taxon>Sphingobacteriaceae</taxon>
        <taxon>Pedobacter</taxon>
    </lineage>
</organism>
<sequence>MEKATEELIKQTAKDIFFRQGNLHATTQEIADAAGVNRTLLNYYFGSRDLLFEQVYNEAVESKRSQLDEALAAKLPFREKIERFIEVYLREVRQYPFKESFLITEISNKDFMQHKKKNANLIAFLDEIAAEMEKGTIMRMDPMHFLVNLFSMLSYPVIMGPLYRRLFDLSNTKYERFIDERKDVILKSIFI</sequence>
<protein>
    <submittedName>
        <fullName evidence="5">TetR/AcrR family transcriptional regulator</fullName>
    </submittedName>
</protein>
<evidence type="ECO:0000256" key="3">
    <source>
        <dbReference type="SAM" id="Phobius"/>
    </source>
</evidence>
<dbReference type="InterPro" id="IPR009057">
    <property type="entry name" value="Homeodomain-like_sf"/>
</dbReference>
<dbReference type="Proteomes" id="UP000240912">
    <property type="component" value="Unassembled WGS sequence"/>
</dbReference>
<dbReference type="OrthoDB" id="9789566at2"/>
<dbReference type="Pfam" id="PF00440">
    <property type="entry name" value="TetR_N"/>
    <property type="match status" value="1"/>
</dbReference>
<dbReference type="Gene3D" id="1.10.357.10">
    <property type="entry name" value="Tetracycline Repressor, domain 2"/>
    <property type="match status" value="1"/>
</dbReference>
<keyword evidence="3" id="KW-0472">Membrane</keyword>
<dbReference type="PANTHER" id="PTHR30055:SF226">
    <property type="entry name" value="HTH-TYPE TRANSCRIPTIONAL REGULATOR PKSA"/>
    <property type="match status" value="1"/>
</dbReference>
<evidence type="ECO:0000256" key="1">
    <source>
        <dbReference type="ARBA" id="ARBA00023125"/>
    </source>
</evidence>
<dbReference type="InterPro" id="IPR001647">
    <property type="entry name" value="HTH_TetR"/>
</dbReference>
<dbReference type="GO" id="GO:0000976">
    <property type="term" value="F:transcription cis-regulatory region binding"/>
    <property type="evidence" value="ECO:0007669"/>
    <property type="project" value="TreeGrafter"/>
</dbReference>
<evidence type="ECO:0000259" key="4">
    <source>
        <dbReference type="PROSITE" id="PS50977"/>
    </source>
</evidence>
<keyword evidence="3" id="KW-1133">Transmembrane helix</keyword>
<gene>
    <name evidence="5" type="ORF">C7T94_02120</name>
</gene>
<dbReference type="SUPFAM" id="SSF48498">
    <property type="entry name" value="Tetracyclin repressor-like, C-terminal domain"/>
    <property type="match status" value="1"/>
</dbReference>
<dbReference type="InterPro" id="IPR050109">
    <property type="entry name" value="HTH-type_TetR-like_transc_reg"/>
</dbReference>
<feature type="DNA-binding region" description="H-T-H motif" evidence="2">
    <location>
        <begin position="26"/>
        <end position="45"/>
    </location>
</feature>
<reference evidence="5 6" key="1">
    <citation type="submission" date="2018-03" db="EMBL/GenBank/DDBJ databases">
        <authorList>
            <person name="Keele B.F."/>
        </authorList>
    </citation>
    <scope>NUCLEOTIDE SEQUENCE [LARGE SCALE GENOMIC DNA]</scope>
    <source>
        <strain evidence="5 6">YL28-9</strain>
    </source>
</reference>
<dbReference type="RefSeq" id="WP_107213186.1">
    <property type="nucleotide sequence ID" value="NZ_KZ686268.1"/>
</dbReference>
<feature type="domain" description="HTH tetR-type" evidence="4">
    <location>
        <begin position="3"/>
        <end position="63"/>
    </location>
</feature>
<keyword evidence="6" id="KW-1185">Reference proteome</keyword>
<name>A0A2T3HR51_9SPHI</name>
<proteinExistence type="predicted"/>
<keyword evidence="1 2" id="KW-0238">DNA-binding</keyword>
<accession>A0A2T3HR51</accession>
<dbReference type="PROSITE" id="PS50977">
    <property type="entry name" value="HTH_TETR_2"/>
    <property type="match status" value="1"/>
</dbReference>